<sequence>MVALLGVIGWAFIPHHATKQALNVLHYALRTYLGIPAPPAGTFEYQRHYRYTFAVVVLGYLIYTMIQGSNSMLPNYYEILGVSPTADENALKLAFRQFAKRYHPDRVGPQGEALFIRVRDAFEALKNPTVRFAYDRFGPDVLGWSHCSTTGEYLRHGLTQSIGYHVVAGAVLVFWTAIGDTSPVAFWRYLLYFALFASELFLLLSPSPSLSPSGLLLGSLTPPTEGPTSRTILHLLFPRRVAYQHILFLHQLFLFLSIALSRVAPQFFPDAAKITEAMTHRLLQIVCAADRETSQLLHLELHALQPSTEHIPMGRLRPVAQPSEDVMDALSSEMEKMLIEGQVKQEGGPFKSVWEAAVEKGRRLAAAALPAPTTPTPKRQKSFNWGTLPRAGFSPLTSPLKAMLNGTGGSGSPKPASASAPQMMNPNSVPWVNGNGNGSAPSPATPQPNLDRPNYVRARSVSLGSF</sequence>
<comment type="caution">
    <text evidence="5">The sequence shown here is derived from an EMBL/GenBank/DDBJ whole genome shotgun (WGS) entry which is preliminary data.</text>
</comment>
<feature type="transmembrane region" description="Helical" evidence="3">
    <location>
        <begin position="48"/>
        <end position="66"/>
    </location>
</feature>
<dbReference type="PANTHER" id="PTHR44360">
    <property type="entry name" value="DNAJ HOMOLOG SUBFAMILY B MEMBER 9"/>
    <property type="match status" value="1"/>
</dbReference>
<reference evidence="5" key="1">
    <citation type="submission" date="2020-05" db="EMBL/GenBank/DDBJ databases">
        <title>Mycena genomes resolve the evolution of fungal bioluminescence.</title>
        <authorList>
            <person name="Tsai I.J."/>
        </authorList>
    </citation>
    <scope>NUCLEOTIDE SEQUENCE</scope>
    <source>
        <strain evidence="5">CCC161011</strain>
    </source>
</reference>
<evidence type="ECO:0000313" key="5">
    <source>
        <dbReference type="EMBL" id="KAF7362390.1"/>
    </source>
</evidence>
<dbReference type="PANTHER" id="PTHR44360:SF1">
    <property type="entry name" value="DNAJ HOMOLOG SUBFAMILY B MEMBER 9"/>
    <property type="match status" value="1"/>
</dbReference>
<dbReference type="AlphaFoldDB" id="A0A8H6YR25"/>
<dbReference type="PRINTS" id="PR00625">
    <property type="entry name" value="JDOMAIN"/>
</dbReference>
<dbReference type="Proteomes" id="UP000620124">
    <property type="component" value="Unassembled WGS sequence"/>
</dbReference>
<keyword evidence="3" id="KW-0812">Transmembrane</keyword>
<evidence type="ECO:0000256" key="2">
    <source>
        <dbReference type="SAM" id="MobiDB-lite"/>
    </source>
</evidence>
<keyword evidence="1" id="KW-0143">Chaperone</keyword>
<dbReference type="OrthoDB" id="10250354at2759"/>
<dbReference type="SUPFAM" id="SSF46565">
    <property type="entry name" value="Chaperone J-domain"/>
    <property type="match status" value="1"/>
</dbReference>
<accession>A0A8H6YR25</accession>
<protein>
    <submittedName>
        <fullName evidence="5">J domain-containing protein</fullName>
    </submittedName>
</protein>
<dbReference type="SMART" id="SM00271">
    <property type="entry name" value="DnaJ"/>
    <property type="match status" value="1"/>
</dbReference>
<dbReference type="InterPro" id="IPR051948">
    <property type="entry name" value="Hsp70_co-chaperone_J-domain"/>
</dbReference>
<keyword evidence="3" id="KW-1133">Transmembrane helix</keyword>
<keyword evidence="3" id="KW-0472">Membrane</keyword>
<dbReference type="CDD" id="cd06257">
    <property type="entry name" value="DnaJ"/>
    <property type="match status" value="1"/>
</dbReference>
<proteinExistence type="predicted"/>
<dbReference type="InterPro" id="IPR036869">
    <property type="entry name" value="J_dom_sf"/>
</dbReference>
<dbReference type="Pfam" id="PF00226">
    <property type="entry name" value="DnaJ"/>
    <property type="match status" value="1"/>
</dbReference>
<evidence type="ECO:0000256" key="1">
    <source>
        <dbReference type="ARBA" id="ARBA00023186"/>
    </source>
</evidence>
<dbReference type="GO" id="GO:0051087">
    <property type="term" value="F:protein-folding chaperone binding"/>
    <property type="evidence" value="ECO:0007669"/>
    <property type="project" value="TreeGrafter"/>
</dbReference>
<evidence type="ECO:0000259" key="4">
    <source>
        <dbReference type="PROSITE" id="PS50076"/>
    </source>
</evidence>
<dbReference type="GO" id="GO:0036503">
    <property type="term" value="P:ERAD pathway"/>
    <property type="evidence" value="ECO:0007669"/>
    <property type="project" value="TreeGrafter"/>
</dbReference>
<keyword evidence="6" id="KW-1185">Reference proteome</keyword>
<organism evidence="5 6">
    <name type="scientific">Mycena venus</name>
    <dbReference type="NCBI Taxonomy" id="2733690"/>
    <lineage>
        <taxon>Eukaryota</taxon>
        <taxon>Fungi</taxon>
        <taxon>Dikarya</taxon>
        <taxon>Basidiomycota</taxon>
        <taxon>Agaricomycotina</taxon>
        <taxon>Agaricomycetes</taxon>
        <taxon>Agaricomycetidae</taxon>
        <taxon>Agaricales</taxon>
        <taxon>Marasmiineae</taxon>
        <taxon>Mycenaceae</taxon>
        <taxon>Mycena</taxon>
    </lineage>
</organism>
<dbReference type="PROSITE" id="PS50076">
    <property type="entry name" value="DNAJ_2"/>
    <property type="match status" value="1"/>
</dbReference>
<feature type="compositionally biased region" description="Low complexity" evidence="2">
    <location>
        <begin position="412"/>
        <end position="421"/>
    </location>
</feature>
<dbReference type="Gene3D" id="1.10.287.110">
    <property type="entry name" value="DnaJ domain"/>
    <property type="match status" value="1"/>
</dbReference>
<feature type="transmembrane region" description="Helical" evidence="3">
    <location>
        <begin position="185"/>
        <end position="204"/>
    </location>
</feature>
<dbReference type="GO" id="GO:0051787">
    <property type="term" value="F:misfolded protein binding"/>
    <property type="evidence" value="ECO:0007669"/>
    <property type="project" value="TreeGrafter"/>
</dbReference>
<gene>
    <name evidence="5" type="ORF">MVEN_00586000</name>
</gene>
<feature type="region of interest" description="Disordered" evidence="2">
    <location>
        <begin position="397"/>
        <end position="466"/>
    </location>
</feature>
<feature type="domain" description="J" evidence="4">
    <location>
        <begin position="75"/>
        <end position="138"/>
    </location>
</feature>
<dbReference type="EMBL" id="JACAZI010000004">
    <property type="protein sequence ID" value="KAF7362390.1"/>
    <property type="molecule type" value="Genomic_DNA"/>
</dbReference>
<dbReference type="GO" id="GO:0005783">
    <property type="term" value="C:endoplasmic reticulum"/>
    <property type="evidence" value="ECO:0007669"/>
    <property type="project" value="TreeGrafter"/>
</dbReference>
<evidence type="ECO:0000313" key="6">
    <source>
        <dbReference type="Proteomes" id="UP000620124"/>
    </source>
</evidence>
<dbReference type="InterPro" id="IPR001623">
    <property type="entry name" value="DnaJ_domain"/>
</dbReference>
<feature type="transmembrane region" description="Helical" evidence="3">
    <location>
        <begin position="162"/>
        <end position="179"/>
    </location>
</feature>
<evidence type="ECO:0000256" key="3">
    <source>
        <dbReference type="SAM" id="Phobius"/>
    </source>
</evidence>
<name>A0A8H6YR25_9AGAR</name>